<dbReference type="InterPro" id="IPR027417">
    <property type="entry name" value="P-loop_NTPase"/>
</dbReference>
<organism evidence="3">
    <name type="scientific">marine sediment metagenome</name>
    <dbReference type="NCBI Taxonomy" id="412755"/>
    <lineage>
        <taxon>unclassified sequences</taxon>
        <taxon>metagenomes</taxon>
        <taxon>ecological metagenomes</taxon>
    </lineage>
</organism>
<dbReference type="AlphaFoldDB" id="A0A0F9N182"/>
<evidence type="ECO:0000259" key="1">
    <source>
        <dbReference type="Pfam" id="PF04326"/>
    </source>
</evidence>
<accession>A0A0F9N182</accession>
<dbReference type="PANTHER" id="PTHR43581:SF4">
    <property type="entry name" value="ATP_GTP PHOSPHATASE"/>
    <property type="match status" value="1"/>
</dbReference>
<feature type="domain" description="Endonuclease GajA/Old nuclease/RecF-like AAA" evidence="2">
    <location>
        <begin position="5"/>
        <end position="403"/>
    </location>
</feature>
<dbReference type="Pfam" id="PF13175">
    <property type="entry name" value="AAA_15"/>
    <property type="match status" value="1"/>
</dbReference>
<dbReference type="InterPro" id="IPR007421">
    <property type="entry name" value="Schlafen_AlbA_2_dom"/>
</dbReference>
<dbReference type="SUPFAM" id="SSF52540">
    <property type="entry name" value="P-loop containing nucleoside triphosphate hydrolases"/>
    <property type="match status" value="1"/>
</dbReference>
<dbReference type="InterPro" id="IPR041685">
    <property type="entry name" value="AAA_GajA/Old/RecF-like"/>
</dbReference>
<gene>
    <name evidence="3" type="ORF">LCGC14_1086620</name>
</gene>
<sequence length="634" mass="74893">MLKFKLSEIRIKNFLSYKDAKFSDLNNINVLIGKNNSGKSNLIKIIKFLQENSKSNEFDPLILYDSSEEIDAEIILTFELSQNYRQKILENFYKGDLLFRVFPTDEAHKGYLKRKEWNKKEIALAWLLKKGFFNYFKFYINHNKEKKNLYLEKISVVHTEYKQEQLLYTVRKSGNFPEILINNYRLNNSQSKTFKAYFTQFPAVTAKDIQYNTLYQSVRLIPHNVVNSSMINPVFIIALLEILGVFLANIKIIPHDRRYRAEFDRNNLIETKLSLDGSNFVKYLDMLISTDKKEWVDELNNELKNYFPDIKEVTKTVNKVDNSVLILKEEGLQTRIKLDKMGAGILNIAFFLTWIKFLRKNYFLFIEEPELFIFPGLQKKILQKFLEVSEDIQIFITTHSIHFLSYEEKKSSVYSIQKVYNQSIIYRIPTVDFPEIIKDMCSILDEYENQQLIIYNDKLWNKFVQKSLKGEEDNLWDFKEILDWWNPHCGKKDKKQVQFAEKVAGFANANGGVIIIGIKNDKPREIVGVDKIEARGININKIIEQRTNIKATSYILRAILIQTQKNEEKYCLFLFIPQIKKTIEVRTIDSTISYPLRVGFEVIKKERTEIENIKQTVFLNNFNFVYIIKEYTET</sequence>
<dbReference type="EMBL" id="LAZR01004796">
    <property type="protein sequence ID" value="KKN05507.1"/>
    <property type="molecule type" value="Genomic_DNA"/>
</dbReference>
<name>A0A0F9N182_9ZZZZ</name>
<comment type="caution">
    <text evidence="3">The sequence shown here is derived from an EMBL/GenBank/DDBJ whole genome shotgun (WGS) entry which is preliminary data.</text>
</comment>
<protein>
    <recommendedName>
        <fullName evidence="4">AAA domain-containing protein</fullName>
    </recommendedName>
</protein>
<evidence type="ECO:0000313" key="3">
    <source>
        <dbReference type="EMBL" id="KKN05507.1"/>
    </source>
</evidence>
<dbReference type="PANTHER" id="PTHR43581">
    <property type="entry name" value="ATP/GTP PHOSPHATASE"/>
    <property type="match status" value="1"/>
</dbReference>
<proteinExistence type="predicted"/>
<dbReference type="InterPro" id="IPR038461">
    <property type="entry name" value="Schlafen_AlbA_2_dom_sf"/>
</dbReference>
<feature type="domain" description="Schlafen AlbA-2" evidence="1">
    <location>
        <begin position="472"/>
        <end position="581"/>
    </location>
</feature>
<dbReference type="Gene3D" id="3.30.950.30">
    <property type="entry name" value="Schlafen, AAA domain"/>
    <property type="match status" value="1"/>
</dbReference>
<reference evidence="3" key="1">
    <citation type="journal article" date="2015" name="Nature">
        <title>Complex archaea that bridge the gap between prokaryotes and eukaryotes.</title>
        <authorList>
            <person name="Spang A."/>
            <person name="Saw J.H."/>
            <person name="Jorgensen S.L."/>
            <person name="Zaremba-Niedzwiedzka K."/>
            <person name="Martijn J."/>
            <person name="Lind A.E."/>
            <person name="van Eijk R."/>
            <person name="Schleper C."/>
            <person name="Guy L."/>
            <person name="Ettema T.J."/>
        </authorList>
    </citation>
    <scope>NUCLEOTIDE SEQUENCE</scope>
</reference>
<dbReference type="Pfam" id="PF04326">
    <property type="entry name" value="SLFN_AlbA_2"/>
    <property type="match status" value="1"/>
</dbReference>
<dbReference type="Gene3D" id="3.40.50.300">
    <property type="entry name" value="P-loop containing nucleotide triphosphate hydrolases"/>
    <property type="match status" value="2"/>
</dbReference>
<evidence type="ECO:0008006" key="4">
    <source>
        <dbReference type="Google" id="ProtNLM"/>
    </source>
</evidence>
<evidence type="ECO:0000259" key="2">
    <source>
        <dbReference type="Pfam" id="PF13175"/>
    </source>
</evidence>
<dbReference type="InterPro" id="IPR051396">
    <property type="entry name" value="Bact_Antivir_Def_Nuclease"/>
</dbReference>